<dbReference type="InterPro" id="IPR001452">
    <property type="entry name" value="SH3_domain"/>
</dbReference>
<keyword evidence="3" id="KW-0433">Leucine-rich repeat</keyword>
<dbReference type="Pfam" id="PF00018">
    <property type="entry name" value="SH3_1"/>
    <property type="match status" value="1"/>
</dbReference>
<dbReference type="InterPro" id="IPR027038">
    <property type="entry name" value="RanGap"/>
</dbReference>
<dbReference type="GO" id="GO:0005634">
    <property type="term" value="C:nucleus"/>
    <property type="evidence" value="ECO:0007669"/>
    <property type="project" value="TreeGrafter"/>
</dbReference>
<dbReference type="SMART" id="SM00326">
    <property type="entry name" value="SH3"/>
    <property type="match status" value="1"/>
</dbReference>
<organism evidence="8">
    <name type="scientific">Amphimedon queenslandica</name>
    <name type="common">Sponge</name>
    <dbReference type="NCBI Taxonomy" id="400682"/>
    <lineage>
        <taxon>Eukaryota</taxon>
        <taxon>Metazoa</taxon>
        <taxon>Porifera</taxon>
        <taxon>Demospongiae</taxon>
        <taxon>Heteroscleromorpha</taxon>
        <taxon>Haplosclerida</taxon>
        <taxon>Niphatidae</taxon>
        <taxon>Amphimedon</taxon>
    </lineage>
</organism>
<protein>
    <recommendedName>
        <fullName evidence="7">SH3 domain-containing protein</fullName>
    </recommendedName>
</protein>
<feature type="domain" description="SH3" evidence="7">
    <location>
        <begin position="370"/>
        <end position="431"/>
    </location>
</feature>
<proteinExistence type="predicted"/>
<sequence>MLSLSAGEFFFNAAHQSTFDEIRGSFGILIDEIISLISQSILSAAKMKSFLQLSFPELKDELSNADSIEAIMNVVVKDCRINNISKLKTIVKRFKITEANPLISEYEEEVKTVCGSLKDFLCQNQPEHLNNCETIQFILGWEPEEHSLDDIRNLLEEAFKELNKRIIVQSIHRGNSIIIICYGPHHLLAALLLEAQDSLIVLMKEFSLIRLTFGRYTVYDKRIRYKVMNNECLVEEIKLADGEEEKLRTLFDCKEGSIFEQSKQLTIIKERKECIERTLQTQEFKQKVKLQTKEKFMNKEFNSKKSETQFFRNSFKIKAGREEALVEYKKEIELLQENISATSVQLLMVQKANIHKKDQCTQSMVVDAPTAESICTAHYDYHEKDSNEISFSKGEQLKIYDKWSRFRWKGRSLVSGDEGDIPSSYVCSMLESLQLLEFILSVEEVSLPILQMIRNDSSSNDEKASLFLETINDDPIMISALREDKEQYDKGIAGKVDWNRNRVILNSPSLAQCNEVISNITDNHKKIGLHSSSTNSTLSLLSSSKLYTLNLRRLEIYGSPLTNDCIQHLCKLLTNETLPELVIRYHSISDRGVINIYEALEHNSTLILLSLSDNPLITSSSAEAFSHLLDNNSSLKIIYLSYTSLSTESILLILKSLSCNTNVTKIWLDLRHKETCIKTFPDYHLIEGRINWG</sequence>
<reference evidence="8" key="1">
    <citation type="submission" date="2017-05" db="UniProtKB">
        <authorList>
            <consortium name="EnsemblMetazoa"/>
        </authorList>
    </citation>
    <scope>IDENTIFICATION</scope>
</reference>
<dbReference type="AlphaFoldDB" id="A0A1X7UIW6"/>
<dbReference type="GO" id="GO:0031267">
    <property type="term" value="F:small GTPase binding"/>
    <property type="evidence" value="ECO:0007669"/>
    <property type="project" value="TreeGrafter"/>
</dbReference>
<dbReference type="OrthoDB" id="5983572at2759"/>
<evidence type="ECO:0000256" key="3">
    <source>
        <dbReference type="ARBA" id="ARBA00022614"/>
    </source>
</evidence>
<dbReference type="Gene3D" id="3.80.10.10">
    <property type="entry name" value="Ribonuclease Inhibitor"/>
    <property type="match status" value="1"/>
</dbReference>
<dbReference type="Gene3D" id="2.30.30.40">
    <property type="entry name" value="SH3 Domains"/>
    <property type="match status" value="1"/>
</dbReference>
<feature type="coiled-coil region" evidence="6">
    <location>
        <begin position="318"/>
        <end position="345"/>
    </location>
</feature>
<name>A0A1X7UIW6_AMPQE</name>
<keyword evidence="6" id="KW-0175">Coiled coil</keyword>
<dbReference type="GO" id="GO:0005829">
    <property type="term" value="C:cytosol"/>
    <property type="evidence" value="ECO:0007669"/>
    <property type="project" value="TreeGrafter"/>
</dbReference>
<keyword evidence="2" id="KW-0343">GTPase activation</keyword>
<dbReference type="STRING" id="400682.A0A1X7UIW6"/>
<evidence type="ECO:0000256" key="1">
    <source>
        <dbReference type="ARBA" id="ARBA00022443"/>
    </source>
</evidence>
<keyword evidence="4" id="KW-0677">Repeat</keyword>
<dbReference type="PANTHER" id="PTHR24113:SF12">
    <property type="entry name" value="RAN GTPASE-ACTIVATING PROTEIN 1"/>
    <property type="match status" value="1"/>
</dbReference>
<dbReference type="PANTHER" id="PTHR24113">
    <property type="entry name" value="RAN GTPASE-ACTIVATING PROTEIN 1"/>
    <property type="match status" value="1"/>
</dbReference>
<evidence type="ECO:0000256" key="4">
    <source>
        <dbReference type="ARBA" id="ARBA00022737"/>
    </source>
</evidence>
<dbReference type="InParanoid" id="A0A1X7UIW6"/>
<evidence type="ECO:0000259" key="7">
    <source>
        <dbReference type="PROSITE" id="PS50002"/>
    </source>
</evidence>
<dbReference type="GO" id="GO:0005096">
    <property type="term" value="F:GTPase activator activity"/>
    <property type="evidence" value="ECO:0007669"/>
    <property type="project" value="UniProtKB-KW"/>
</dbReference>
<evidence type="ECO:0000313" key="8">
    <source>
        <dbReference type="EnsemblMetazoa" id="Aqu2.1.27423_001"/>
    </source>
</evidence>
<accession>A0A1X7UIW6</accession>
<evidence type="ECO:0000256" key="5">
    <source>
        <dbReference type="PROSITE-ProRule" id="PRU00192"/>
    </source>
</evidence>
<dbReference type="GO" id="GO:0048471">
    <property type="term" value="C:perinuclear region of cytoplasm"/>
    <property type="evidence" value="ECO:0007669"/>
    <property type="project" value="TreeGrafter"/>
</dbReference>
<dbReference type="InterPro" id="IPR036028">
    <property type="entry name" value="SH3-like_dom_sf"/>
</dbReference>
<keyword evidence="1 5" id="KW-0728">SH3 domain</keyword>
<dbReference type="SUPFAM" id="SSF50044">
    <property type="entry name" value="SH3-domain"/>
    <property type="match status" value="1"/>
</dbReference>
<dbReference type="PROSITE" id="PS50002">
    <property type="entry name" value="SH3"/>
    <property type="match status" value="1"/>
</dbReference>
<dbReference type="InterPro" id="IPR032675">
    <property type="entry name" value="LRR_dom_sf"/>
</dbReference>
<evidence type="ECO:0000256" key="2">
    <source>
        <dbReference type="ARBA" id="ARBA00022468"/>
    </source>
</evidence>
<dbReference type="SUPFAM" id="SSF52047">
    <property type="entry name" value="RNI-like"/>
    <property type="match status" value="1"/>
</dbReference>
<dbReference type="GO" id="GO:0006913">
    <property type="term" value="P:nucleocytoplasmic transport"/>
    <property type="evidence" value="ECO:0007669"/>
    <property type="project" value="TreeGrafter"/>
</dbReference>
<dbReference type="EnsemblMetazoa" id="Aqu2.1.27423_001">
    <property type="protein sequence ID" value="Aqu2.1.27423_001"/>
    <property type="gene ID" value="Aqu2.1.27423"/>
</dbReference>
<evidence type="ECO:0000256" key="6">
    <source>
        <dbReference type="SAM" id="Coils"/>
    </source>
</evidence>